<reference evidence="2" key="1">
    <citation type="submission" date="2019-08" db="EMBL/GenBank/DDBJ databases">
        <authorList>
            <person name="Kucharzyk K."/>
            <person name="Murdoch R.W."/>
            <person name="Higgins S."/>
            <person name="Loffler F."/>
        </authorList>
    </citation>
    <scope>NUCLEOTIDE SEQUENCE</scope>
</reference>
<dbReference type="Gene3D" id="1.10.530.10">
    <property type="match status" value="1"/>
</dbReference>
<comment type="caution">
    <text evidence="2">The sequence shown here is derived from an EMBL/GenBank/DDBJ whole genome shotgun (WGS) entry which is preliminary data.</text>
</comment>
<organism evidence="2">
    <name type="scientific">bioreactor metagenome</name>
    <dbReference type="NCBI Taxonomy" id="1076179"/>
    <lineage>
        <taxon>unclassified sequences</taxon>
        <taxon>metagenomes</taxon>
        <taxon>ecological metagenomes</taxon>
    </lineage>
</organism>
<dbReference type="EMBL" id="VSSQ01100496">
    <property type="protein sequence ID" value="MPN42630.1"/>
    <property type="molecule type" value="Genomic_DNA"/>
</dbReference>
<gene>
    <name evidence="2" type="ORF">SDC9_190187</name>
</gene>
<sequence>MLESVLPSALSGLGQALYNGEQDYGINSLFVLAIINYESGYGTSSLAQNQNNLGGLKAQGSYKTFSSKAECVDYMYNLLSSNYIGNGLVTISAIGEVYCGGTWAAEVTGYMQELIAECG</sequence>
<name>A0A645HUV0_9ZZZZ</name>
<dbReference type="GO" id="GO:0004040">
    <property type="term" value="F:amidase activity"/>
    <property type="evidence" value="ECO:0007669"/>
    <property type="project" value="InterPro"/>
</dbReference>
<evidence type="ECO:0000313" key="2">
    <source>
        <dbReference type="EMBL" id="MPN42630.1"/>
    </source>
</evidence>
<accession>A0A645HUV0</accession>
<dbReference type="AlphaFoldDB" id="A0A645HUV0"/>
<feature type="domain" description="Mannosyl-glycoprotein endo-beta-N-acetylglucosamidase-like" evidence="1">
    <location>
        <begin position="17"/>
        <end position="83"/>
    </location>
</feature>
<evidence type="ECO:0000259" key="1">
    <source>
        <dbReference type="Pfam" id="PF01832"/>
    </source>
</evidence>
<protein>
    <recommendedName>
        <fullName evidence="1">Mannosyl-glycoprotein endo-beta-N-acetylglucosamidase-like domain-containing protein</fullName>
    </recommendedName>
</protein>
<dbReference type="Pfam" id="PF01832">
    <property type="entry name" value="Glucosaminidase"/>
    <property type="match status" value="1"/>
</dbReference>
<proteinExistence type="predicted"/>
<dbReference type="InterPro" id="IPR002901">
    <property type="entry name" value="MGlyc_endo_b_GlcNAc-like_dom"/>
</dbReference>